<dbReference type="Pfam" id="PF09952">
    <property type="entry name" value="AbiEi_2"/>
    <property type="match status" value="1"/>
</dbReference>
<organism evidence="1 2">
    <name type="scientific">Brevibacterium aurantiacum</name>
    <dbReference type="NCBI Taxonomy" id="273384"/>
    <lineage>
        <taxon>Bacteria</taxon>
        <taxon>Bacillati</taxon>
        <taxon>Actinomycetota</taxon>
        <taxon>Actinomycetes</taxon>
        <taxon>Micrococcales</taxon>
        <taxon>Brevibacteriaceae</taxon>
        <taxon>Brevibacterium</taxon>
    </lineage>
</organism>
<dbReference type="AlphaFoldDB" id="A0A4Z0KHR3"/>
<dbReference type="EMBL" id="RHFF01000011">
    <property type="protein sequence ID" value="TGD38306.1"/>
    <property type="molecule type" value="Genomic_DNA"/>
</dbReference>
<name>A0A4Z0KHR3_BREAU</name>
<comment type="caution">
    <text evidence="1">The sequence shown here is derived from an EMBL/GenBank/DDBJ whole genome shotgun (WGS) entry which is preliminary data.</text>
</comment>
<reference evidence="1 2" key="1">
    <citation type="submission" date="2018-10" db="EMBL/GenBank/DDBJ databases">
        <title>Brevibacterium genomes from Austrain hard cheese rinds.</title>
        <authorList>
            <person name="Anast J.M."/>
            <person name="Dzieciol M."/>
            <person name="Schultz D.L."/>
            <person name="Mann E."/>
            <person name="Wagner M."/>
            <person name="Schmitz-Esser S."/>
        </authorList>
    </citation>
    <scope>NUCLEOTIDE SEQUENCE [LARGE SCALE GENOMIC DNA]</scope>
    <source>
        <strain evidence="1 2">L261</strain>
    </source>
</reference>
<dbReference type="InterPro" id="IPR019238">
    <property type="entry name" value="AbiEi_2"/>
</dbReference>
<accession>A0A4Z0KHR3</accession>
<dbReference type="RefSeq" id="WP_135447743.1">
    <property type="nucleotide sequence ID" value="NZ_RHFF01000011.1"/>
</dbReference>
<protein>
    <submittedName>
        <fullName evidence="1">Uncharacterized protein</fullName>
    </submittedName>
</protein>
<dbReference type="Proteomes" id="UP000297736">
    <property type="component" value="Unassembled WGS sequence"/>
</dbReference>
<gene>
    <name evidence="1" type="ORF">EB834_12535</name>
</gene>
<sequence length="329" mass="35739">MPVDVAALLQELDVLVTAGPSRSSWLLRTPDGAAFELEPTTPAEHLNAAQVRIDASRRIDGHSPLLHVGRIATAGVVGRAEAGEIDILTAKPIRLIHAGRIYEAAPAPSPRQPPRHTGKPAWVRWALQRYLLLTPTPSRQPVIAESLGTSQQSVSRSAQSMQSLVIDMGDGLFAPDRAQLLDRWRNEYPGPGGQEFGWYGLDAATKHVEAVVGLATQLEIHTLVSGDVAADKIAPWKLPMQGRVYVTEPIDLADEGFVPVPLDEANLVTCVPRDPTLWRLAPSQENYSESDDLPIADAAIVYWDLLMGGDQDSEEAAQQVSRLLTGDQR</sequence>
<proteinExistence type="predicted"/>
<evidence type="ECO:0000313" key="2">
    <source>
        <dbReference type="Proteomes" id="UP000297736"/>
    </source>
</evidence>
<evidence type="ECO:0000313" key="1">
    <source>
        <dbReference type="EMBL" id="TGD38306.1"/>
    </source>
</evidence>